<reference evidence="2 3" key="1">
    <citation type="submission" date="2024-09" db="EMBL/GenBank/DDBJ databases">
        <authorList>
            <person name="Sun Q."/>
            <person name="Mori K."/>
        </authorList>
    </citation>
    <scope>NUCLEOTIDE SEQUENCE [LARGE SCALE GENOMIC DNA]</scope>
    <source>
        <strain evidence="2 3">CECT 8300</strain>
    </source>
</reference>
<evidence type="ECO:0000313" key="3">
    <source>
        <dbReference type="Proteomes" id="UP001589590"/>
    </source>
</evidence>
<proteinExistence type="predicted"/>
<evidence type="ECO:0008006" key="4">
    <source>
        <dbReference type="Google" id="ProtNLM"/>
    </source>
</evidence>
<evidence type="ECO:0000313" key="2">
    <source>
        <dbReference type="EMBL" id="MFB9103884.1"/>
    </source>
</evidence>
<dbReference type="EMBL" id="JBHMFA010000001">
    <property type="protein sequence ID" value="MFB9103884.1"/>
    <property type="molecule type" value="Genomic_DNA"/>
</dbReference>
<evidence type="ECO:0000256" key="1">
    <source>
        <dbReference type="SAM" id="Phobius"/>
    </source>
</evidence>
<keyword evidence="3" id="KW-1185">Reference proteome</keyword>
<sequence length="236" mass="27243">MEPILSFLKTYDDYVIPACMFLFVVLVGVTSFYFSTKNRILREFKKSRKKNVNSIKRNEYAKIIGQAKHVNTPLIAPLSGRECVYYHVIVEVQGDKNWRKIIDDVKTQDFFIDCASEMVMIKPETLDKNLKRIYLVKDFNGKSGFRKDLPKNIEAYLAQHNKKSTSFLGMNKQMRYKEGIIALNETIAVKGVAEWKTLNQPIEGYSYSKILMLTGTKKQKLLITDEPKALARVNIL</sequence>
<gene>
    <name evidence="2" type="ORF">ACFFU1_03155</name>
</gene>
<keyword evidence="1" id="KW-0812">Transmembrane</keyword>
<accession>A0ABV5GWM4</accession>
<dbReference type="RefSeq" id="WP_290269791.1">
    <property type="nucleotide sequence ID" value="NZ_JAUFQP010000007.1"/>
</dbReference>
<organism evidence="2 3">
    <name type="scientific">Algibacter miyuki</name>
    <dbReference type="NCBI Taxonomy" id="1306933"/>
    <lineage>
        <taxon>Bacteria</taxon>
        <taxon>Pseudomonadati</taxon>
        <taxon>Bacteroidota</taxon>
        <taxon>Flavobacteriia</taxon>
        <taxon>Flavobacteriales</taxon>
        <taxon>Flavobacteriaceae</taxon>
        <taxon>Algibacter</taxon>
    </lineage>
</organism>
<comment type="caution">
    <text evidence="2">The sequence shown here is derived from an EMBL/GenBank/DDBJ whole genome shotgun (WGS) entry which is preliminary data.</text>
</comment>
<name>A0ABV5GWM4_9FLAO</name>
<dbReference type="Proteomes" id="UP001589590">
    <property type="component" value="Unassembled WGS sequence"/>
</dbReference>
<protein>
    <recommendedName>
        <fullName evidence="4">RING-type E3 ubiquitin transferase</fullName>
    </recommendedName>
</protein>
<feature type="transmembrane region" description="Helical" evidence="1">
    <location>
        <begin position="14"/>
        <end position="36"/>
    </location>
</feature>
<keyword evidence="1" id="KW-0472">Membrane</keyword>
<keyword evidence="1" id="KW-1133">Transmembrane helix</keyword>